<dbReference type="EMBL" id="ADGI01000054">
    <property type="protein sequence ID" value="EGV30206.1"/>
    <property type="molecule type" value="Genomic_DNA"/>
</dbReference>
<dbReference type="AlphaFoldDB" id="G1WCX5"/>
<proteinExistence type="predicted"/>
<reference evidence="1 2" key="1">
    <citation type="submission" date="2011-07" db="EMBL/GenBank/DDBJ databases">
        <title>The Genome Sequence of Prevotella oulorum F0390.</title>
        <authorList>
            <consortium name="The Broad Institute Genome Sequencing Platform"/>
            <consortium name="The Broad Institute Genome Sequencing Center for Infectious Disease"/>
            <person name="Earl A."/>
            <person name="Ward D."/>
            <person name="Feldgarden M."/>
            <person name="Gevers D."/>
            <person name="Izard J."/>
            <person name="Ganesan A."/>
            <person name="Baranova O.V."/>
            <person name="Blanton J.M."/>
            <person name="Tanner A.C."/>
            <person name="Dewhirst F.E."/>
            <person name="Young S.K."/>
            <person name="Zeng Q."/>
            <person name="Gargeya S."/>
            <person name="Fitzgerald M."/>
            <person name="Haas B."/>
            <person name="Abouelleil A."/>
            <person name="Alvarado L."/>
            <person name="Arachchi H.M."/>
            <person name="Berlin A."/>
            <person name="Brown A."/>
            <person name="Chapman S.B."/>
            <person name="Chen Z."/>
            <person name="Dunbar C."/>
            <person name="Freedman E."/>
            <person name="Gearin G."/>
            <person name="Gellesch M."/>
            <person name="Goldberg J."/>
            <person name="Griggs A."/>
            <person name="Gujja S."/>
            <person name="Heiman D."/>
            <person name="Howarth C."/>
            <person name="Larson L."/>
            <person name="Lui A."/>
            <person name="MacDonald P.J.P."/>
            <person name="Mehta T."/>
            <person name="Montmayeur A."/>
            <person name="Murphy C."/>
            <person name="Neiman D."/>
            <person name="Pearson M."/>
            <person name="Priest M."/>
            <person name="Roberts A."/>
            <person name="Saif S."/>
            <person name="Shea T."/>
            <person name="Shenoy N."/>
            <person name="Sisk P."/>
            <person name="Stolte C."/>
            <person name="Sykes S."/>
            <person name="Wortman J."/>
            <person name="Nusbaum C."/>
            <person name="Birren B."/>
        </authorList>
    </citation>
    <scope>NUCLEOTIDE SEQUENCE [LARGE SCALE GENOMIC DNA]</scope>
    <source>
        <strain evidence="1 2">F0390</strain>
    </source>
</reference>
<gene>
    <name evidence="1" type="ORF">HMPREF9431_01676</name>
</gene>
<dbReference type="GeneID" id="95427090"/>
<dbReference type="RefSeq" id="WP_004380728.1">
    <property type="nucleotide sequence ID" value="NZ_JH114216.1"/>
</dbReference>
<dbReference type="Proteomes" id="UP000005141">
    <property type="component" value="Unassembled WGS sequence"/>
</dbReference>
<evidence type="ECO:0000313" key="2">
    <source>
        <dbReference type="Proteomes" id="UP000005141"/>
    </source>
</evidence>
<evidence type="ECO:0000313" key="1">
    <source>
        <dbReference type="EMBL" id="EGV30206.1"/>
    </source>
</evidence>
<comment type="caution">
    <text evidence="1">The sequence shown here is derived from an EMBL/GenBank/DDBJ whole genome shotgun (WGS) entry which is preliminary data.</text>
</comment>
<protein>
    <submittedName>
        <fullName evidence="1">Uncharacterized protein</fullName>
    </submittedName>
</protein>
<organism evidence="1 2">
    <name type="scientific">Segatella oulorum F0390</name>
    <dbReference type="NCBI Taxonomy" id="702438"/>
    <lineage>
        <taxon>Bacteria</taxon>
        <taxon>Pseudomonadati</taxon>
        <taxon>Bacteroidota</taxon>
        <taxon>Bacteroidia</taxon>
        <taxon>Bacteroidales</taxon>
        <taxon>Prevotellaceae</taxon>
        <taxon>Segatella</taxon>
    </lineage>
</organism>
<accession>G1WCX5</accession>
<dbReference type="HOGENOM" id="CLU_1414053_0_0_10"/>
<keyword evidence="2" id="KW-1185">Reference proteome</keyword>
<name>G1WCX5_9BACT</name>
<sequence>MQQCSFFDVLAHRPMAKAPCSPFLCISMMQPSQRILHPTTRHPHLNLHALCTKYCHFGSYLFLRYIVKWPPNCKLLIPKTPHTGFLEIALLPHRWNTFSTFFCSFAREKQSHDFAKAPISSQKHHAFARLFCPEKHAKWLKKASITSDFCVLFHSSFCNVLIIKMLRRRLLFALFSATAFGVVNMKNTAKHL</sequence>